<dbReference type="EMBL" id="JBHTBE010000002">
    <property type="protein sequence ID" value="MFC7269204.1"/>
    <property type="molecule type" value="Genomic_DNA"/>
</dbReference>
<proteinExistence type="predicted"/>
<keyword evidence="3" id="KW-1185">Reference proteome</keyword>
<accession>A0ABW2HD69</accession>
<evidence type="ECO:0000313" key="3">
    <source>
        <dbReference type="Proteomes" id="UP001596507"/>
    </source>
</evidence>
<protein>
    <submittedName>
        <fullName evidence="2">SHOCT domain-containing protein</fullName>
    </submittedName>
</protein>
<comment type="caution">
    <text evidence="2">The sequence shown here is derived from an EMBL/GenBank/DDBJ whole genome shotgun (WGS) entry which is preliminary data.</text>
</comment>
<sequence length="114" mass="11598">MMRRGGRPGLIGLAARTAVVAGTANAVNAGMSNRRQQQAQSEWEQQQYAAAQQQAQMQAAAQAAVAQAAPPPPPPVPAASGVDVVAELQKLAALKDAGVLDDAEFAAAKAKLLG</sequence>
<evidence type="ECO:0000313" key="2">
    <source>
        <dbReference type="EMBL" id="MFC7269204.1"/>
    </source>
</evidence>
<organism evidence="2 3">
    <name type="scientific">Microbacterium fluvii</name>
    <dbReference type="NCBI Taxonomy" id="415215"/>
    <lineage>
        <taxon>Bacteria</taxon>
        <taxon>Bacillati</taxon>
        <taxon>Actinomycetota</taxon>
        <taxon>Actinomycetes</taxon>
        <taxon>Micrococcales</taxon>
        <taxon>Microbacteriaceae</taxon>
        <taxon>Microbacterium</taxon>
    </lineage>
</organism>
<gene>
    <name evidence="2" type="ORF">ACFQRL_09560</name>
</gene>
<dbReference type="RefSeq" id="WP_262874129.1">
    <property type="nucleotide sequence ID" value="NZ_BAABKW010000012.1"/>
</dbReference>
<dbReference type="Pfam" id="PF09851">
    <property type="entry name" value="SHOCT"/>
    <property type="match status" value="1"/>
</dbReference>
<name>A0ABW2HD69_9MICO</name>
<dbReference type="InterPro" id="IPR018649">
    <property type="entry name" value="SHOCT"/>
</dbReference>
<reference evidence="3" key="1">
    <citation type="journal article" date="2019" name="Int. J. Syst. Evol. Microbiol.">
        <title>The Global Catalogue of Microorganisms (GCM) 10K type strain sequencing project: providing services to taxonomists for standard genome sequencing and annotation.</title>
        <authorList>
            <consortium name="The Broad Institute Genomics Platform"/>
            <consortium name="The Broad Institute Genome Sequencing Center for Infectious Disease"/>
            <person name="Wu L."/>
            <person name="Ma J."/>
        </authorList>
    </citation>
    <scope>NUCLEOTIDE SEQUENCE [LARGE SCALE GENOMIC DNA]</scope>
    <source>
        <strain evidence="3">CGMCC 1.15772</strain>
    </source>
</reference>
<feature type="domain" description="SHOCT" evidence="1">
    <location>
        <begin position="86"/>
        <end position="113"/>
    </location>
</feature>
<evidence type="ECO:0000259" key="1">
    <source>
        <dbReference type="Pfam" id="PF09851"/>
    </source>
</evidence>
<dbReference type="Proteomes" id="UP001596507">
    <property type="component" value="Unassembled WGS sequence"/>
</dbReference>